<protein>
    <submittedName>
        <fullName evidence="6">DsbA family protein</fullName>
    </submittedName>
</protein>
<dbReference type="SUPFAM" id="SSF52833">
    <property type="entry name" value="Thioredoxin-like"/>
    <property type="match status" value="1"/>
</dbReference>
<evidence type="ECO:0000256" key="1">
    <source>
        <dbReference type="ARBA" id="ARBA00022729"/>
    </source>
</evidence>
<keyword evidence="1" id="KW-0732">Signal</keyword>
<evidence type="ECO:0000313" key="7">
    <source>
        <dbReference type="Proteomes" id="UP000253420"/>
    </source>
</evidence>
<dbReference type="PANTHER" id="PTHR13887">
    <property type="entry name" value="GLUTATHIONE S-TRANSFERASE KAPPA"/>
    <property type="match status" value="1"/>
</dbReference>
<name>A0A368K4G8_9HYPH</name>
<comment type="caution">
    <text evidence="6">The sequence shown here is derived from an EMBL/GenBank/DDBJ whole genome shotgun (WGS) entry which is preliminary data.</text>
</comment>
<dbReference type="EMBL" id="QOZG01000003">
    <property type="protein sequence ID" value="RCS24121.1"/>
    <property type="molecule type" value="Genomic_DNA"/>
</dbReference>
<keyword evidence="3" id="KW-1015">Disulfide bond</keyword>
<dbReference type="RefSeq" id="WP_114439744.1">
    <property type="nucleotide sequence ID" value="NZ_QOZG01000003.1"/>
</dbReference>
<accession>A0A368K4G8</accession>
<evidence type="ECO:0000259" key="5">
    <source>
        <dbReference type="PROSITE" id="PS51352"/>
    </source>
</evidence>
<organism evidence="6 7">
    <name type="scientific">Phyllobacterium salinisoli</name>
    <dbReference type="NCBI Taxonomy" id="1899321"/>
    <lineage>
        <taxon>Bacteria</taxon>
        <taxon>Pseudomonadati</taxon>
        <taxon>Pseudomonadota</taxon>
        <taxon>Alphaproteobacteria</taxon>
        <taxon>Hyphomicrobiales</taxon>
        <taxon>Phyllobacteriaceae</taxon>
        <taxon>Phyllobacterium</taxon>
    </lineage>
</organism>
<gene>
    <name evidence="6" type="ORF">DUT91_07250</name>
</gene>
<dbReference type="InterPro" id="IPR013766">
    <property type="entry name" value="Thioredoxin_domain"/>
</dbReference>
<evidence type="ECO:0000256" key="3">
    <source>
        <dbReference type="ARBA" id="ARBA00023157"/>
    </source>
</evidence>
<dbReference type="Proteomes" id="UP000253420">
    <property type="component" value="Unassembled WGS sequence"/>
</dbReference>
<dbReference type="Pfam" id="PF18312">
    <property type="entry name" value="ScsC_N"/>
    <property type="match status" value="1"/>
</dbReference>
<feature type="domain" description="Thioredoxin" evidence="5">
    <location>
        <begin position="49"/>
        <end position="273"/>
    </location>
</feature>
<evidence type="ECO:0000313" key="6">
    <source>
        <dbReference type="EMBL" id="RCS24121.1"/>
    </source>
</evidence>
<dbReference type="PANTHER" id="PTHR13887:SF14">
    <property type="entry name" value="DISULFIDE BOND FORMATION PROTEIN D"/>
    <property type="match status" value="1"/>
</dbReference>
<keyword evidence="2" id="KW-0560">Oxidoreductase</keyword>
<evidence type="ECO:0000256" key="2">
    <source>
        <dbReference type="ARBA" id="ARBA00023002"/>
    </source>
</evidence>
<sequence length="276" mass="29290">MKNAITITIASGVVGLAALFLGYQAGTARTSLDASDAPAQSAPVQLASATPEGAAPDRAAIEAIVKDYLISNPEIMIEVQNALETKQAAAAKTGQRAAITANADKLFHSPMDAVFGNPDGDVTVVEFFDYNCGYCKHALPDMDAVLKNDPNVRFVMKEFPILGPDSVKAHMVAKAFQSLMPGKYLEFHRDLLGQQGRATEQTAIDIAVKLGANEAQLREKMKSPEIATAFQNNYQIANALNITGTPSYIIGDEVVPGAIGVEGLAEKIAEQRDAKG</sequence>
<dbReference type="OrthoDB" id="9780147at2"/>
<dbReference type="InterPro" id="IPR001853">
    <property type="entry name" value="DSBA-like_thioredoxin_dom"/>
</dbReference>
<keyword evidence="7" id="KW-1185">Reference proteome</keyword>
<dbReference type="InterPro" id="IPR036249">
    <property type="entry name" value="Thioredoxin-like_sf"/>
</dbReference>
<dbReference type="AlphaFoldDB" id="A0A368K4G8"/>
<dbReference type="GO" id="GO:0016491">
    <property type="term" value="F:oxidoreductase activity"/>
    <property type="evidence" value="ECO:0007669"/>
    <property type="project" value="UniProtKB-KW"/>
</dbReference>
<reference evidence="6 7" key="1">
    <citation type="submission" date="2018-07" db="EMBL/GenBank/DDBJ databases">
        <title>The draft genome of Phyllobacterium salinisoli.</title>
        <authorList>
            <person name="Liu L."/>
            <person name="Li L."/>
            <person name="Zhang X."/>
            <person name="Liang L."/>
        </authorList>
    </citation>
    <scope>NUCLEOTIDE SEQUENCE [LARGE SCALE GENOMIC DNA]</scope>
    <source>
        <strain evidence="6 7">LLAN61</strain>
    </source>
</reference>
<dbReference type="CDD" id="cd03023">
    <property type="entry name" value="DsbA_Com1_like"/>
    <property type="match status" value="1"/>
</dbReference>
<proteinExistence type="predicted"/>
<dbReference type="InterPro" id="IPR041205">
    <property type="entry name" value="ScsC_N"/>
</dbReference>
<dbReference type="PROSITE" id="PS51352">
    <property type="entry name" value="THIOREDOXIN_2"/>
    <property type="match status" value="1"/>
</dbReference>
<dbReference type="Gene3D" id="3.40.30.10">
    <property type="entry name" value="Glutaredoxin"/>
    <property type="match status" value="1"/>
</dbReference>
<keyword evidence="4" id="KW-0676">Redox-active center</keyword>
<evidence type="ECO:0000256" key="4">
    <source>
        <dbReference type="ARBA" id="ARBA00023284"/>
    </source>
</evidence>
<dbReference type="Pfam" id="PF01323">
    <property type="entry name" value="DSBA"/>
    <property type="match status" value="1"/>
</dbReference>